<dbReference type="InterPro" id="IPR002618">
    <property type="entry name" value="UDPGP_fam"/>
</dbReference>
<evidence type="ECO:0000256" key="3">
    <source>
        <dbReference type="ARBA" id="ARBA00012457"/>
    </source>
</evidence>
<dbReference type="OrthoDB" id="532420at2759"/>
<evidence type="ECO:0000313" key="7">
    <source>
        <dbReference type="EMBL" id="QSL65737.1"/>
    </source>
</evidence>
<name>A0A899GAY0_9ASCO</name>
<dbReference type="PANTHER" id="PTHR11952">
    <property type="entry name" value="UDP- GLUCOSE PYROPHOSPHORYLASE"/>
    <property type="match status" value="1"/>
</dbReference>
<accession>A0A899GAY0</accession>
<dbReference type="EC" id="2.7.7.23" evidence="3"/>
<dbReference type="PANTHER" id="PTHR11952:SF2">
    <property type="entry name" value="LD24639P"/>
    <property type="match status" value="1"/>
</dbReference>
<proteinExistence type="inferred from homology"/>
<dbReference type="Gene3D" id="3.90.550.10">
    <property type="entry name" value="Spore Coat Polysaccharide Biosynthesis Protein SpsA, Chain A"/>
    <property type="match status" value="1"/>
</dbReference>
<protein>
    <recommendedName>
        <fullName evidence="3">UDP-N-acetylglucosamine diphosphorylase</fullName>
        <ecNumber evidence="3">2.7.7.23</ecNumber>
    </recommendedName>
</protein>
<evidence type="ECO:0000256" key="1">
    <source>
        <dbReference type="ARBA" id="ARBA00005208"/>
    </source>
</evidence>
<evidence type="ECO:0000256" key="5">
    <source>
        <dbReference type="ARBA" id="ARBA00022695"/>
    </source>
</evidence>
<dbReference type="GO" id="GO:0006048">
    <property type="term" value="P:UDP-N-acetylglucosamine biosynthetic process"/>
    <property type="evidence" value="ECO:0007669"/>
    <property type="project" value="TreeGrafter"/>
</dbReference>
<evidence type="ECO:0000256" key="2">
    <source>
        <dbReference type="ARBA" id="ARBA00010401"/>
    </source>
</evidence>
<dbReference type="EMBL" id="CP054539">
    <property type="protein sequence ID" value="QSL65737.1"/>
    <property type="molecule type" value="Genomic_DNA"/>
</dbReference>
<gene>
    <name evidence="7" type="ORF">MERGE_000015</name>
</gene>
<dbReference type="Pfam" id="PF01704">
    <property type="entry name" value="UDPGP"/>
    <property type="match status" value="1"/>
</dbReference>
<evidence type="ECO:0000256" key="4">
    <source>
        <dbReference type="ARBA" id="ARBA00022679"/>
    </source>
</evidence>
<dbReference type="CDD" id="cd04193">
    <property type="entry name" value="UDPGlcNAc_PPase"/>
    <property type="match status" value="1"/>
</dbReference>
<dbReference type="GO" id="GO:0003977">
    <property type="term" value="F:UDP-N-acetylglucosamine diphosphorylase activity"/>
    <property type="evidence" value="ECO:0007669"/>
    <property type="project" value="UniProtKB-EC"/>
</dbReference>
<evidence type="ECO:0000256" key="6">
    <source>
        <dbReference type="ARBA" id="ARBA00048493"/>
    </source>
</evidence>
<sequence length="480" mass="55120">MEKEVEILYKIYKKYNQEHIWEFYETLCHEERQEFLGQIKTICPDTFNKILFKTIQEKDQKVNAEIKPISLNMLGSTIDASQDELSRWMSIGLENIFHNRVAVVLLAGGQATRLGTNQPKGCFDIGLPSHKSLFQLQAERIRRLVILAQTKYNSSMPVSIPWYIMTSNSNRSATEEFFSKHNFFGLEKNIIFFNQEDIPCFSYTGKFLLETKSRIAVSPNGNGGIYKALLDSNILDDLMARKIQHIHCFCVDNCLVRVADPIFIGFSIERDLDVCTKVVRKHKASEKVGLVVLKNEKPSIIEYNEIDTKIAEALDESSNLLKFRLANIANHYFNIRFLLKISAYESKLPYHISEKKVPFYDIQSKKTIVPETPNAIKLEKFIFDIFSEVSLNKFGCLEVARFDEFSPLKNSLEVEEDNANTSRKHILSQGRRWVEQAHGILIGNSSYGIEISPLVSYAGENLEFIQGKHYQVLSIIENES</sequence>
<comment type="pathway">
    <text evidence="1">Nucleotide-sugar biosynthesis; UDP-N-acetyl-alpha-D-glucosamine biosynthesis; UDP-N-acetyl-alpha-D-glucosamine from N-acetyl-alpha-D-glucosamine 1-phosphate: step 1/1.</text>
</comment>
<organism evidence="7 8">
    <name type="scientific">Pneumocystis wakefieldiae</name>
    <dbReference type="NCBI Taxonomy" id="38082"/>
    <lineage>
        <taxon>Eukaryota</taxon>
        <taxon>Fungi</taxon>
        <taxon>Dikarya</taxon>
        <taxon>Ascomycota</taxon>
        <taxon>Taphrinomycotina</taxon>
        <taxon>Pneumocystomycetes</taxon>
        <taxon>Pneumocystaceae</taxon>
        <taxon>Pneumocystis</taxon>
    </lineage>
</organism>
<reference evidence="7" key="1">
    <citation type="submission" date="2020-06" db="EMBL/GenBank/DDBJ databases">
        <title>Genomes of multiple members of Pneumocystis genus reveal paths to human pathogen Pneumocystis jirovecii.</title>
        <authorList>
            <person name="Cisse O.H."/>
            <person name="Ma L."/>
            <person name="Dekker J."/>
            <person name="Khil P."/>
            <person name="Jo J."/>
            <person name="Brenchley J."/>
            <person name="Blair R."/>
            <person name="Pahar B."/>
            <person name="Chabe M."/>
            <person name="Van Rompay K.A."/>
            <person name="Keesler R."/>
            <person name="Sukura A."/>
            <person name="Hirsch V."/>
            <person name="Kutty G."/>
            <person name="Liu Y."/>
            <person name="Peng L."/>
            <person name="Chen J."/>
            <person name="Song J."/>
            <person name="Weissenbacher-Lang C."/>
            <person name="Xu J."/>
            <person name="Upham N.S."/>
            <person name="Stajich J.E."/>
            <person name="Cuomo C.A."/>
            <person name="Cushion M.T."/>
            <person name="Kovacs J.A."/>
        </authorList>
    </citation>
    <scope>NUCLEOTIDE SEQUENCE</scope>
    <source>
        <strain evidence="7">2A</strain>
    </source>
</reference>
<dbReference type="AlphaFoldDB" id="A0A899GAY0"/>
<dbReference type="InterPro" id="IPR029044">
    <property type="entry name" value="Nucleotide-diphossugar_trans"/>
</dbReference>
<dbReference type="InterPro" id="IPR039741">
    <property type="entry name" value="UDP-sugar_pyrophosphorylase"/>
</dbReference>
<comment type="catalytic activity">
    <reaction evidence="6">
        <text>N-acetyl-alpha-D-glucosamine 1-phosphate + UTP + H(+) = UDP-N-acetyl-alpha-D-glucosamine + diphosphate</text>
        <dbReference type="Rhea" id="RHEA:13509"/>
        <dbReference type="ChEBI" id="CHEBI:15378"/>
        <dbReference type="ChEBI" id="CHEBI:33019"/>
        <dbReference type="ChEBI" id="CHEBI:46398"/>
        <dbReference type="ChEBI" id="CHEBI:57705"/>
        <dbReference type="ChEBI" id="CHEBI:57776"/>
        <dbReference type="EC" id="2.7.7.23"/>
    </reaction>
</comment>
<keyword evidence="5" id="KW-0548">Nucleotidyltransferase</keyword>
<evidence type="ECO:0000313" key="8">
    <source>
        <dbReference type="Proteomes" id="UP000663699"/>
    </source>
</evidence>
<comment type="similarity">
    <text evidence="2">Belongs to the UDPGP type 1 family.</text>
</comment>
<dbReference type="Proteomes" id="UP000663699">
    <property type="component" value="Chromosome 8"/>
</dbReference>
<keyword evidence="4" id="KW-0808">Transferase</keyword>
<dbReference type="SUPFAM" id="SSF53448">
    <property type="entry name" value="Nucleotide-diphospho-sugar transferases"/>
    <property type="match status" value="1"/>
</dbReference>
<keyword evidence="8" id="KW-1185">Reference proteome</keyword>